<comment type="caution">
    <text evidence="2">The sequence shown here is derived from an EMBL/GenBank/DDBJ whole genome shotgun (WGS) entry which is preliminary data.</text>
</comment>
<evidence type="ECO:0000256" key="1">
    <source>
        <dbReference type="SAM" id="Coils"/>
    </source>
</evidence>
<dbReference type="RefSeq" id="WP_125371194.1">
    <property type="nucleotide sequence ID" value="NZ_RJPO01000003.1"/>
</dbReference>
<evidence type="ECO:0000313" key="2">
    <source>
        <dbReference type="EMBL" id="RSJ87912.1"/>
    </source>
</evidence>
<gene>
    <name evidence="2" type="ORF">D8794_00790</name>
</gene>
<dbReference type="Proteomes" id="UP000277890">
    <property type="component" value="Unassembled WGS sequence"/>
</dbReference>
<sequence length="180" mass="21445">MAQIFFTDDVLEEEVRGKIVGFTFDEQRKAKFGIKLTKDVEYSVIGYDYSANKAPIYLGLVVESDEKTGSVRVSNIENRVSKLLKSLSNEKNKLLDEIEELKTEIDKKEKEFERSNNQLFDVQDAVIEFERAYDELQRESEKTLEQFEHTKNQIEKFEQWLNKNWFVSKLYHFYKKYNQI</sequence>
<organism evidence="2 3">
    <name type="scientific">Streptococcus cristatus</name>
    <dbReference type="NCBI Taxonomy" id="45634"/>
    <lineage>
        <taxon>Bacteria</taxon>
        <taxon>Bacillati</taxon>
        <taxon>Bacillota</taxon>
        <taxon>Bacilli</taxon>
        <taxon>Lactobacillales</taxon>
        <taxon>Streptococcaceae</taxon>
        <taxon>Streptococcus</taxon>
    </lineage>
</organism>
<feature type="coiled-coil region" evidence="1">
    <location>
        <begin position="73"/>
        <end position="153"/>
    </location>
</feature>
<keyword evidence="1" id="KW-0175">Coiled coil</keyword>
<protein>
    <submittedName>
        <fullName evidence="2">Uncharacterized protein</fullName>
    </submittedName>
</protein>
<dbReference type="EMBL" id="RJPQ01000001">
    <property type="protein sequence ID" value="RSJ87912.1"/>
    <property type="molecule type" value="Genomic_DNA"/>
</dbReference>
<reference evidence="2 3" key="1">
    <citation type="submission" date="2018-11" db="EMBL/GenBank/DDBJ databases">
        <title>Species Designations Belie Phenotypic and Genotypic Heterogeneity in Oral Streptococci.</title>
        <authorList>
            <person name="Velsko I."/>
        </authorList>
    </citation>
    <scope>NUCLEOTIDE SEQUENCE [LARGE SCALE GENOMIC DNA]</scope>
    <source>
        <strain evidence="2 3">A54</strain>
    </source>
</reference>
<accession>A0A3R9KSG1</accession>
<name>A0A3R9KSG1_STRCR</name>
<dbReference type="AlphaFoldDB" id="A0A3R9KSG1"/>
<evidence type="ECO:0000313" key="3">
    <source>
        <dbReference type="Proteomes" id="UP000277890"/>
    </source>
</evidence>
<proteinExistence type="predicted"/>